<dbReference type="EMBL" id="KN826429">
    <property type="protein sequence ID" value="KIK78921.1"/>
    <property type="molecule type" value="Genomic_DNA"/>
</dbReference>
<gene>
    <name evidence="1" type="ORF">PAXRUDRAFT_834355</name>
</gene>
<dbReference type="Proteomes" id="UP000054538">
    <property type="component" value="Unassembled WGS sequence"/>
</dbReference>
<evidence type="ECO:0000313" key="1">
    <source>
        <dbReference type="EMBL" id="KIK78921.1"/>
    </source>
</evidence>
<evidence type="ECO:0000313" key="2">
    <source>
        <dbReference type="Proteomes" id="UP000054538"/>
    </source>
</evidence>
<name>A0A0D0D5N2_9AGAM</name>
<reference evidence="2" key="2">
    <citation type="submission" date="2015-01" db="EMBL/GenBank/DDBJ databases">
        <title>Evolutionary Origins and Diversification of the Mycorrhizal Mutualists.</title>
        <authorList>
            <consortium name="DOE Joint Genome Institute"/>
            <consortium name="Mycorrhizal Genomics Consortium"/>
            <person name="Kohler A."/>
            <person name="Kuo A."/>
            <person name="Nagy L.G."/>
            <person name="Floudas D."/>
            <person name="Copeland A."/>
            <person name="Barry K.W."/>
            <person name="Cichocki N."/>
            <person name="Veneault-Fourrey C."/>
            <person name="LaButti K."/>
            <person name="Lindquist E.A."/>
            <person name="Lipzen A."/>
            <person name="Lundell T."/>
            <person name="Morin E."/>
            <person name="Murat C."/>
            <person name="Riley R."/>
            <person name="Ohm R."/>
            <person name="Sun H."/>
            <person name="Tunlid A."/>
            <person name="Henrissat B."/>
            <person name="Grigoriev I.V."/>
            <person name="Hibbett D.S."/>
            <person name="Martin F."/>
        </authorList>
    </citation>
    <scope>NUCLEOTIDE SEQUENCE [LARGE SCALE GENOMIC DNA]</scope>
    <source>
        <strain evidence="2">Ve08.2h10</strain>
    </source>
</reference>
<feature type="non-terminal residue" evidence="1">
    <location>
        <position position="1"/>
    </location>
</feature>
<protein>
    <submittedName>
        <fullName evidence="1">Uncharacterized protein</fullName>
    </submittedName>
</protein>
<keyword evidence="2" id="KW-1185">Reference proteome</keyword>
<proteinExistence type="predicted"/>
<sequence>MAISTQTVSQFLVANYPDVWMSNHSSVLFFFCQVRLSRTCTMPGVFNILLLELPHGAETFRM</sequence>
<dbReference type="HOGENOM" id="CLU_2910394_0_0_1"/>
<accession>A0A0D0D5N2</accession>
<dbReference type="InParanoid" id="A0A0D0D5N2"/>
<reference evidence="1 2" key="1">
    <citation type="submission" date="2014-04" db="EMBL/GenBank/DDBJ databases">
        <authorList>
            <consortium name="DOE Joint Genome Institute"/>
            <person name="Kuo A."/>
            <person name="Kohler A."/>
            <person name="Jargeat P."/>
            <person name="Nagy L.G."/>
            <person name="Floudas D."/>
            <person name="Copeland A."/>
            <person name="Barry K.W."/>
            <person name="Cichocki N."/>
            <person name="Veneault-Fourrey C."/>
            <person name="LaButti K."/>
            <person name="Lindquist E.A."/>
            <person name="Lipzen A."/>
            <person name="Lundell T."/>
            <person name="Morin E."/>
            <person name="Murat C."/>
            <person name="Sun H."/>
            <person name="Tunlid A."/>
            <person name="Henrissat B."/>
            <person name="Grigoriev I.V."/>
            <person name="Hibbett D.S."/>
            <person name="Martin F."/>
            <person name="Nordberg H.P."/>
            <person name="Cantor M.N."/>
            <person name="Hua S.X."/>
        </authorList>
    </citation>
    <scope>NUCLEOTIDE SEQUENCE [LARGE SCALE GENOMIC DNA]</scope>
    <source>
        <strain evidence="1 2">Ve08.2h10</strain>
    </source>
</reference>
<organism evidence="1 2">
    <name type="scientific">Paxillus rubicundulus Ve08.2h10</name>
    <dbReference type="NCBI Taxonomy" id="930991"/>
    <lineage>
        <taxon>Eukaryota</taxon>
        <taxon>Fungi</taxon>
        <taxon>Dikarya</taxon>
        <taxon>Basidiomycota</taxon>
        <taxon>Agaricomycotina</taxon>
        <taxon>Agaricomycetes</taxon>
        <taxon>Agaricomycetidae</taxon>
        <taxon>Boletales</taxon>
        <taxon>Paxilineae</taxon>
        <taxon>Paxillaceae</taxon>
        <taxon>Paxillus</taxon>
    </lineage>
</organism>
<dbReference type="AlphaFoldDB" id="A0A0D0D5N2"/>